<reference evidence="1 2" key="1">
    <citation type="journal article" date="2011" name="PLoS Pathog.">
        <title>Dynamic evolution of pathogenicity revealed by sequencing and comparative genomics of 19 Pseudomonas syringae isolates.</title>
        <authorList>
            <person name="Baltrus D.A."/>
            <person name="Nishimura M.T."/>
            <person name="Romanchuk A."/>
            <person name="Chang J.H."/>
            <person name="Mukhtar M.S."/>
            <person name="Cherkis K."/>
            <person name="Roach J."/>
            <person name="Grant S.R."/>
            <person name="Jones C.D."/>
            <person name="Dangl J.L."/>
        </authorList>
    </citation>
    <scope>NUCLEOTIDE SEQUENCE [LARGE SCALE GENOMIC DNA]</scope>
    <source>
        <strain evidence="2">race 4</strain>
    </source>
</reference>
<comment type="caution">
    <text evidence="1">The sequence shown here is derived from an EMBL/GenBank/DDBJ whole genome shotgun (WGS) entry which is preliminary data.</text>
</comment>
<dbReference type="HOGENOM" id="CLU_3361501_0_0_6"/>
<sequence>RRPAIGGYADTVTVPYGLRANPLGLYEFDSKTWLQ</sequence>
<proteinExistence type="predicted"/>
<dbReference type="AlphaFoldDB" id="F3CJ14"/>
<evidence type="ECO:0000313" key="1">
    <source>
        <dbReference type="EMBL" id="EGH19256.1"/>
    </source>
</evidence>
<organism evidence="1 2">
    <name type="scientific">Pseudomonas savastanoi pv. glycinea str. race 4</name>
    <dbReference type="NCBI Taxonomy" id="875330"/>
    <lineage>
        <taxon>Bacteria</taxon>
        <taxon>Pseudomonadati</taxon>
        <taxon>Pseudomonadota</taxon>
        <taxon>Gammaproteobacteria</taxon>
        <taxon>Pseudomonadales</taxon>
        <taxon>Pseudomonadaceae</taxon>
        <taxon>Pseudomonas</taxon>
    </lineage>
</organism>
<feature type="non-terminal residue" evidence="1">
    <location>
        <position position="1"/>
    </location>
</feature>
<accession>F3CJ14</accession>
<evidence type="ECO:0000313" key="2">
    <source>
        <dbReference type="Proteomes" id="UP000005466"/>
    </source>
</evidence>
<gene>
    <name evidence="1" type="ORF">Pgy4_40440</name>
</gene>
<protein>
    <submittedName>
        <fullName evidence="1">Leucine-rich repeat-containing protein</fullName>
    </submittedName>
</protein>
<name>F3CJ14_PSESG</name>
<dbReference type="Proteomes" id="UP000005466">
    <property type="component" value="Unassembled WGS sequence"/>
</dbReference>
<dbReference type="EMBL" id="ADWY01003810">
    <property type="protein sequence ID" value="EGH19256.1"/>
    <property type="molecule type" value="Genomic_DNA"/>
</dbReference>